<dbReference type="KEGG" id="gah:GAH_01232"/>
<dbReference type="InterPro" id="IPR027417">
    <property type="entry name" value="P-loop_NTPase"/>
</dbReference>
<evidence type="ECO:0000313" key="2">
    <source>
        <dbReference type="Proteomes" id="UP000034723"/>
    </source>
</evidence>
<dbReference type="HOGENOM" id="CLU_121268_0_0_2"/>
<dbReference type="OrthoDB" id="51453at2157"/>
<dbReference type="AlphaFoldDB" id="A0A0F7IHF4"/>
<dbReference type="PATRIC" id="fig|113653.22.peg.1219"/>
<proteinExistence type="predicted"/>
<protein>
    <recommendedName>
        <fullName evidence="3">KaiC-like domain-containing protein</fullName>
    </recommendedName>
</protein>
<dbReference type="RefSeq" id="WP_156967407.1">
    <property type="nucleotide sequence ID" value="NZ_CP011267.1"/>
</dbReference>
<reference evidence="1 2" key="1">
    <citation type="submission" date="2015-04" db="EMBL/GenBank/DDBJ databases">
        <title>The complete genome sequence of the hyperthermophilic, obligate iron-reducing archaeon Geoglobus ahangari strain 234T.</title>
        <authorList>
            <person name="Manzella M.P."/>
            <person name="Holmes D.E."/>
            <person name="Rocheleau J.M."/>
            <person name="Chung A."/>
            <person name="Reguera G."/>
            <person name="Kashefi K."/>
        </authorList>
    </citation>
    <scope>NUCLEOTIDE SEQUENCE [LARGE SCALE GENOMIC DNA]</scope>
    <source>
        <strain evidence="1 2">234</strain>
    </source>
</reference>
<evidence type="ECO:0008006" key="3">
    <source>
        <dbReference type="Google" id="ProtNLM"/>
    </source>
</evidence>
<dbReference type="EMBL" id="CP011267">
    <property type="protein sequence ID" value="AKG91463.1"/>
    <property type="molecule type" value="Genomic_DNA"/>
</dbReference>
<dbReference type="Proteomes" id="UP000034723">
    <property type="component" value="Chromosome"/>
</dbReference>
<gene>
    <name evidence="1" type="ORF">GAH_01232</name>
</gene>
<dbReference type="STRING" id="113653.GAH_01232"/>
<dbReference type="InParanoid" id="A0A0F7IHF4"/>
<name>A0A0F7IHF4_9EURY</name>
<sequence length="186" mass="20952">MSSTTSLGKRVFEEISRGNEVILIKTPVRSYFNVVYDVLRFLTSVSEGIYVSLSKPCFSIKKQLEREGVNVNRLIFVDCATKPFTGTVPSEGACVFIESPNPVQIAVYVEKAMNMVNSDLRFVYMDSLSTISLYKSPETLIKFMRQLTGRIRLKGFKAIIVVVENEIEPPYLAQLSLMCDSVIEVE</sequence>
<organism evidence="1 2">
    <name type="scientific">Geoglobus ahangari</name>
    <dbReference type="NCBI Taxonomy" id="113653"/>
    <lineage>
        <taxon>Archaea</taxon>
        <taxon>Methanobacteriati</taxon>
        <taxon>Methanobacteriota</taxon>
        <taxon>Archaeoglobi</taxon>
        <taxon>Archaeoglobales</taxon>
        <taxon>Archaeoglobaceae</taxon>
        <taxon>Geoglobus</taxon>
    </lineage>
</organism>
<keyword evidence="2" id="KW-1185">Reference proteome</keyword>
<accession>A0A0F7IHF4</accession>
<dbReference type="Gene3D" id="3.40.50.300">
    <property type="entry name" value="P-loop containing nucleotide triphosphate hydrolases"/>
    <property type="match status" value="1"/>
</dbReference>
<evidence type="ECO:0000313" key="1">
    <source>
        <dbReference type="EMBL" id="AKG91463.1"/>
    </source>
</evidence>
<dbReference type="GeneID" id="24803805"/>